<dbReference type="RefSeq" id="XP_023624020.1">
    <property type="nucleotide sequence ID" value="XM_023768252.1"/>
</dbReference>
<feature type="region of interest" description="Disordered" evidence="1">
    <location>
        <begin position="1"/>
        <end position="136"/>
    </location>
</feature>
<protein>
    <submittedName>
        <fullName evidence="2">Uncharacterized protein</fullName>
    </submittedName>
</protein>
<feature type="compositionally biased region" description="Polar residues" evidence="1">
    <location>
        <begin position="56"/>
        <end position="68"/>
    </location>
</feature>
<dbReference type="Proteomes" id="UP000225277">
    <property type="component" value="Unassembled WGS sequence"/>
</dbReference>
<sequence>MRPASPLSCKATNFENLQPSSQRNMHSWTGSNHRRPQGHTLHLPSLPRFHPANFPSAHNSTQSTPDGASSTSSPQPPMSPRSHQRMYNDVQKQLYFNQRENLSARVTSSDQVAKPISPRLHPLGSPGPVTPLELGGDEGYLVGGARSVANSTTTSEELVETLIRQEARRHRTLSPKRGT</sequence>
<accession>A0A2D3UXU1</accession>
<feature type="compositionally biased region" description="Polar residues" evidence="1">
    <location>
        <begin position="90"/>
        <end position="111"/>
    </location>
</feature>
<reference evidence="2 3" key="1">
    <citation type="submission" date="2016-03" db="EMBL/GenBank/DDBJ databases">
        <authorList>
            <person name="Ploux O."/>
        </authorList>
    </citation>
    <scope>NUCLEOTIDE SEQUENCE [LARGE SCALE GENOMIC DNA]</scope>
    <source>
        <strain evidence="2 3">URUG2</strain>
    </source>
</reference>
<evidence type="ECO:0000256" key="1">
    <source>
        <dbReference type="SAM" id="MobiDB-lite"/>
    </source>
</evidence>
<evidence type="ECO:0000313" key="2">
    <source>
        <dbReference type="EMBL" id="CZT17127.1"/>
    </source>
</evidence>
<dbReference type="GeneID" id="35598170"/>
<dbReference type="OrthoDB" id="5403157at2759"/>
<organism evidence="2 3">
    <name type="scientific">Ramularia collo-cygni</name>
    <dbReference type="NCBI Taxonomy" id="112498"/>
    <lineage>
        <taxon>Eukaryota</taxon>
        <taxon>Fungi</taxon>
        <taxon>Dikarya</taxon>
        <taxon>Ascomycota</taxon>
        <taxon>Pezizomycotina</taxon>
        <taxon>Dothideomycetes</taxon>
        <taxon>Dothideomycetidae</taxon>
        <taxon>Mycosphaerellales</taxon>
        <taxon>Mycosphaerellaceae</taxon>
        <taxon>Ramularia</taxon>
    </lineage>
</organism>
<dbReference type="AlphaFoldDB" id="A0A2D3UXU1"/>
<proteinExistence type="predicted"/>
<evidence type="ECO:0000313" key="3">
    <source>
        <dbReference type="Proteomes" id="UP000225277"/>
    </source>
</evidence>
<keyword evidence="3" id="KW-1185">Reference proteome</keyword>
<feature type="compositionally biased region" description="Polar residues" evidence="1">
    <location>
        <begin position="10"/>
        <end position="31"/>
    </location>
</feature>
<name>A0A2D3UXU1_9PEZI</name>
<gene>
    <name evidence="2" type="ORF">RCC_02959</name>
</gene>
<dbReference type="EMBL" id="FJUY01000003">
    <property type="protein sequence ID" value="CZT17127.1"/>
    <property type="molecule type" value="Genomic_DNA"/>
</dbReference>